<dbReference type="PROSITE" id="PS50850">
    <property type="entry name" value="MFS"/>
    <property type="match status" value="1"/>
</dbReference>
<accession>A0ABS7UBH7</accession>
<keyword evidence="5 6" id="KW-0472">Membrane</keyword>
<feature type="domain" description="Major facilitator superfamily (MFS) profile" evidence="7">
    <location>
        <begin position="1"/>
        <end position="398"/>
    </location>
</feature>
<comment type="subcellular location">
    <subcellularLocation>
        <location evidence="1">Cell membrane</location>
        <topology evidence="1">Multi-pass membrane protein</topology>
    </subcellularLocation>
</comment>
<dbReference type="InterPro" id="IPR020846">
    <property type="entry name" value="MFS_dom"/>
</dbReference>
<organism evidence="8 9">
    <name type="scientific">Nocardioides mangrovi</name>
    <dbReference type="NCBI Taxonomy" id="2874580"/>
    <lineage>
        <taxon>Bacteria</taxon>
        <taxon>Bacillati</taxon>
        <taxon>Actinomycetota</taxon>
        <taxon>Actinomycetes</taxon>
        <taxon>Propionibacteriales</taxon>
        <taxon>Nocardioidaceae</taxon>
        <taxon>Nocardioides</taxon>
    </lineage>
</organism>
<feature type="transmembrane region" description="Helical" evidence="6">
    <location>
        <begin position="285"/>
        <end position="304"/>
    </location>
</feature>
<dbReference type="PANTHER" id="PTHR23513:SF6">
    <property type="entry name" value="MAJOR FACILITATOR SUPERFAMILY ASSOCIATED DOMAIN-CONTAINING PROTEIN"/>
    <property type="match status" value="1"/>
</dbReference>
<evidence type="ECO:0000259" key="7">
    <source>
        <dbReference type="PROSITE" id="PS50850"/>
    </source>
</evidence>
<keyword evidence="2" id="KW-1003">Cell membrane</keyword>
<keyword evidence="3 6" id="KW-0812">Transmembrane</keyword>
<comment type="caution">
    <text evidence="8">The sequence shown here is derived from an EMBL/GenBank/DDBJ whole genome shotgun (WGS) entry which is preliminary data.</text>
</comment>
<evidence type="ECO:0000256" key="6">
    <source>
        <dbReference type="SAM" id="Phobius"/>
    </source>
</evidence>
<dbReference type="CDD" id="cd06173">
    <property type="entry name" value="MFS_MefA_like"/>
    <property type="match status" value="1"/>
</dbReference>
<name>A0ABS7UBH7_9ACTN</name>
<gene>
    <name evidence="8" type="ORF">K8U61_09290</name>
</gene>
<dbReference type="InterPro" id="IPR036259">
    <property type="entry name" value="MFS_trans_sf"/>
</dbReference>
<evidence type="ECO:0000313" key="8">
    <source>
        <dbReference type="EMBL" id="MBZ5738354.1"/>
    </source>
</evidence>
<protein>
    <submittedName>
        <fullName evidence="8">MFS transporter</fullName>
    </submittedName>
</protein>
<feature type="transmembrane region" description="Helical" evidence="6">
    <location>
        <begin position="361"/>
        <end position="389"/>
    </location>
</feature>
<dbReference type="EMBL" id="JAIQZJ010000004">
    <property type="protein sequence ID" value="MBZ5738354.1"/>
    <property type="molecule type" value="Genomic_DNA"/>
</dbReference>
<dbReference type="Gene3D" id="1.20.1250.20">
    <property type="entry name" value="MFS general substrate transporter like domains"/>
    <property type="match status" value="1"/>
</dbReference>
<evidence type="ECO:0000256" key="1">
    <source>
        <dbReference type="ARBA" id="ARBA00004651"/>
    </source>
</evidence>
<proteinExistence type="predicted"/>
<dbReference type="RefSeq" id="WP_224122726.1">
    <property type="nucleotide sequence ID" value="NZ_JAIQZJ010000004.1"/>
</dbReference>
<feature type="transmembrane region" description="Helical" evidence="6">
    <location>
        <begin position="32"/>
        <end position="57"/>
    </location>
</feature>
<keyword evidence="9" id="KW-1185">Reference proteome</keyword>
<feature type="transmembrane region" description="Helical" evidence="6">
    <location>
        <begin position="104"/>
        <end position="122"/>
    </location>
</feature>
<evidence type="ECO:0000313" key="9">
    <source>
        <dbReference type="Proteomes" id="UP000780875"/>
    </source>
</evidence>
<feature type="transmembrane region" description="Helical" evidence="6">
    <location>
        <begin position="78"/>
        <end position="98"/>
    </location>
</feature>
<dbReference type="Pfam" id="PF07690">
    <property type="entry name" value="MFS_1"/>
    <property type="match status" value="1"/>
</dbReference>
<reference evidence="8 9" key="1">
    <citation type="submission" date="2021-09" db="EMBL/GenBank/DDBJ databases">
        <title>Whole genome sequence of Nocardioides sp. GBK3QG-3.</title>
        <authorList>
            <person name="Tuo L."/>
        </authorList>
    </citation>
    <scope>NUCLEOTIDE SEQUENCE [LARGE SCALE GENOMIC DNA]</scope>
    <source>
        <strain evidence="8 9">GBK3QG-3</strain>
    </source>
</reference>
<keyword evidence="4 6" id="KW-1133">Transmembrane helix</keyword>
<evidence type="ECO:0000256" key="4">
    <source>
        <dbReference type="ARBA" id="ARBA00022989"/>
    </source>
</evidence>
<sequence length="412" mass="42399">MTSHGDLLRNHDFTVLWVGQTVSELGSRISTFVFPLVTFALTGSALAAAAAEAVYLLGMAGALLPAGVLADRVHRRRLMRVASGSGVLLYASLVVAGLAGALTVPHLLVVALLTGVAAGVFAPAEISAVRAVVATDDLPTALSQNQARQHVASLVGAPLGGVLYAVARWLPFAVDAVTFAVSWALLGRIRTDLSAPPAPARTNLRRDLAEGIGYIARHPLFRVLTAWSALTNLAVNALFFAAVLRMIEGGVPAFQIGLVETAAGVCGILGALAAPRIIDRLPTGWLTIAVAWSFLPLVVPMALWNSPAVVAAALSVGLFLNPAGNAGIGSYRIAVTPVELQGRVQSTSQFVSMSAMPLAPFLAGALLAGLGGATAIVVLGLVCGATALIPTLSRSVRSVPRPAAWQRYVAAA</sequence>
<feature type="transmembrane region" description="Helical" evidence="6">
    <location>
        <begin position="253"/>
        <end position="273"/>
    </location>
</feature>
<evidence type="ECO:0000256" key="2">
    <source>
        <dbReference type="ARBA" id="ARBA00022475"/>
    </source>
</evidence>
<evidence type="ECO:0000256" key="3">
    <source>
        <dbReference type="ARBA" id="ARBA00022692"/>
    </source>
</evidence>
<feature type="transmembrane region" description="Helical" evidence="6">
    <location>
        <begin position="224"/>
        <end position="247"/>
    </location>
</feature>
<dbReference type="SUPFAM" id="SSF103473">
    <property type="entry name" value="MFS general substrate transporter"/>
    <property type="match status" value="1"/>
</dbReference>
<dbReference type="Proteomes" id="UP000780875">
    <property type="component" value="Unassembled WGS sequence"/>
</dbReference>
<dbReference type="PANTHER" id="PTHR23513">
    <property type="entry name" value="INTEGRAL MEMBRANE EFFLUX PROTEIN-RELATED"/>
    <property type="match status" value="1"/>
</dbReference>
<dbReference type="InterPro" id="IPR011701">
    <property type="entry name" value="MFS"/>
</dbReference>
<evidence type="ECO:0000256" key="5">
    <source>
        <dbReference type="ARBA" id="ARBA00023136"/>
    </source>
</evidence>